<dbReference type="EMBL" id="JAMYWD010000005">
    <property type="protein sequence ID" value="KAJ4970555.1"/>
    <property type="molecule type" value="Genomic_DNA"/>
</dbReference>
<evidence type="ECO:0000256" key="1">
    <source>
        <dbReference type="SAM" id="Phobius"/>
    </source>
</evidence>
<evidence type="ECO:0000313" key="2">
    <source>
        <dbReference type="EMBL" id="KAJ4970555.1"/>
    </source>
</evidence>
<evidence type="ECO:0000313" key="3">
    <source>
        <dbReference type="Proteomes" id="UP001141806"/>
    </source>
</evidence>
<protein>
    <submittedName>
        <fullName evidence="2">Uncharacterized protein</fullName>
    </submittedName>
</protein>
<accession>A0A9Q0QSM7</accession>
<keyword evidence="3" id="KW-1185">Reference proteome</keyword>
<keyword evidence="1" id="KW-0812">Transmembrane</keyword>
<organism evidence="2 3">
    <name type="scientific">Protea cynaroides</name>
    <dbReference type="NCBI Taxonomy" id="273540"/>
    <lineage>
        <taxon>Eukaryota</taxon>
        <taxon>Viridiplantae</taxon>
        <taxon>Streptophyta</taxon>
        <taxon>Embryophyta</taxon>
        <taxon>Tracheophyta</taxon>
        <taxon>Spermatophyta</taxon>
        <taxon>Magnoliopsida</taxon>
        <taxon>Proteales</taxon>
        <taxon>Proteaceae</taxon>
        <taxon>Protea</taxon>
    </lineage>
</organism>
<name>A0A9Q0QSM7_9MAGN</name>
<sequence length="141" mass="15941">MLPEELTPQLVGHNSPAFQRQPLCQSRKEKENHIGAILIPFALSQFRSTCDLPTITSFIGFWVTEVLVRSPGGTCSELRIRVTPPSSATCGRETNRKFNPSTTAVNTRESVLTVELLLFFYYLFFFVLFILLPLSALKMKE</sequence>
<keyword evidence="1" id="KW-0472">Membrane</keyword>
<comment type="caution">
    <text evidence="2">The sequence shown here is derived from an EMBL/GenBank/DDBJ whole genome shotgun (WGS) entry which is preliminary data.</text>
</comment>
<feature type="transmembrane region" description="Helical" evidence="1">
    <location>
        <begin position="116"/>
        <end position="137"/>
    </location>
</feature>
<dbReference type="Proteomes" id="UP001141806">
    <property type="component" value="Unassembled WGS sequence"/>
</dbReference>
<reference evidence="2" key="1">
    <citation type="journal article" date="2023" name="Plant J.">
        <title>The genome of the king protea, Protea cynaroides.</title>
        <authorList>
            <person name="Chang J."/>
            <person name="Duong T.A."/>
            <person name="Schoeman C."/>
            <person name="Ma X."/>
            <person name="Roodt D."/>
            <person name="Barker N."/>
            <person name="Li Z."/>
            <person name="Van de Peer Y."/>
            <person name="Mizrachi E."/>
        </authorList>
    </citation>
    <scope>NUCLEOTIDE SEQUENCE</scope>
    <source>
        <tissue evidence="2">Young leaves</tissue>
    </source>
</reference>
<proteinExistence type="predicted"/>
<dbReference type="AlphaFoldDB" id="A0A9Q0QSM7"/>
<gene>
    <name evidence="2" type="ORF">NE237_003654</name>
</gene>
<keyword evidence="1" id="KW-1133">Transmembrane helix</keyword>